<reference evidence="4" key="1">
    <citation type="submission" date="2015-07" db="EMBL/GenBank/DDBJ databases">
        <title>Discovery of a poly(ethylene terephthalate assimilation.</title>
        <authorList>
            <person name="Yoshida S."/>
            <person name="Hiraga K."/>
            <person name="Takehana T."/>
            <person name="Taniguchi I."/>
            <person name="Yamaji H."/>
            <person name="Maeda Y."/>
            <person name="Toyohara K."/>
            <person name="Miyamoto K."/>
            <person name="Kimura Y."/>
            <person name="Oda K."/>
        </authorList>
    </citation>
    <scope>NUCLEOTIDE SEQUENCE [LARGE SCALE GENOMIC DNA]</scope>
    <source>
        <strain evidence="4">NBRC 110686 / TISTR 2288 / 201-F6</strain>
    </source>
</reference>
<name>A0A0K8P4I6_PISS1</name>
<feature type="transmembrane region" description="Helical" evidence="2">
    <location>
        <begin position="237"/>
        <end position="257"/>
    </location>
</feature>
<protein>
    <recommendedName>
        <fullName evidence="5">Serine endopeptidase</fullName>
    </recommendedName>
</protein>
<dbReference type="RefSeq" id="WP_054021032.1">
    <property type="nucleotide sequence ID" value="NZ_BBYR01000042.1"/>
</dbReference>
<evidence type="ECO:0000313" key="4">
    <source>
        <dbReference type="Proteomes" id="UP000037660"/>
    </source>
</evidence>
<sequence length="369" mass="40132">MFKSLRVPEKLFAAGMWLLSFAFAGFLVGLGSQLVADLPRLDEPPTVEQFADAEALAATRAAQKRLAADDVDAGERLATARQRAAAAGNAYRSAREATDNWLGARTATTDPAQDPEVLRRTRELDGLKAVQRRAEEAVEAIEAQRLAAAQQLARERRSEAALLDAAQAGLQRAVFRQELRVFGLRLALTLPLLALAGWMVARRRRSEHWPLMRGFVLFALFTFFVELVPYLPSWGGYVRHAVGVLLTLLAGHGAIVAMRRYLARRRLAEQQDEAQRRRALGYDEALKKMAAQVCPACERAILPAAPGPDVAPPNFCVHCGLTLYDRCGHCETRKNAFFHHCPACGQAARQADAPEGTAAGAAGTAAADA</sequence>
<evidence type="ECO:0000256" key="1">
    <source>
        <dbReference type="SAM" id="Coils"/>
    </source>
</evidence>
<organism evidence="3 4">
    <name type="scientific">Piscinibacter sakaiensis</name>
    <name type="common">Ideonella sakaiensis</name>
    <dbReference type="NCBI Taxonomy" id="1547922"/>
    <lineage>
        <taxon>Bacteria</taxon>
        <taxon>Pseudomonadati</taxon>
        <taxon>Pseudomonadota</taxon>
        <taxon>Betaproteobacteria</taxon>
        <taxon>Burkholderiales</taxon>
        <taxon>Sphaerotilaceae</taxon>
        <taxon>Piscinibacter</taxon>
    </lineage>
</organism>
<evidence type="ECO:0008006" key="5">
    <source>
        <dbReference type="Google" id="ProtNLM"/>
    </source>
</evidence>
<feature type="transmembrane region" description="Helical" evidence="2">
    <location>
        <begin position="12"/>
        <end position="36"/>
    </location>
</feature>
<keyword evidence="4" id="KW-1185">Reference proteome</keyword>
<feature type="transmembrane region" description="Helical" evidence="2">
    <location>
        <begin position="213"/>
        <end position="231"/>
    </location>
</feature>
<feature type="coiled-coil region" evidence="1">
    <location>
        <begin position="124"/>
        <end position="151"/>
    </location>
</feature>
<keyword evidence="2" id="KW-0812">Transmembrane</keyword>
<proteinExistence type="predicted"/>
<dbReference type="AlphaFoldDB" id="A0A0K8P4I6"/>
<evidence type="ECO:0000256" key="2">
    <source>
        <dbReference type="SAM" id="Phobius"/>
    </source>
</evidence>
<dbReference type="EMBL" id="BBYR01000042">
    <property type="protein sequence ID" value="GAP37075.1"/>
    <property type="molecule type" value="Genomic_DNA"/>
</dbReference>
<comment type="caution">
    <text evidence="3">The sequence shown here is derived from an EMBL/GenBank/DDBJ whole genome shotgun (WGS) entry which is preliminary data.</text>
</comment>
<accession>A0A0K8P4I6</accession>
<feature type="transmembrane region" description="Helical" evidence="2">
    <location>
        <begin position="182"/>
        <end position="201"/>
    </location>
</feature>
<gene>
    <name evidence="3" type="ORF">ISF6_2930</name>
</gene>
<keyword evidence="2" id="KW-0472">Membrane</keyword>
<dbReference type="STRING" id="1547922.ISF6_2930"/>
<dbReference type="Proteomes" id="UP000037660">
    <property type="component" value="Unassembled WGS sequence"/>
</dbReference>
<keyword evidence="2" id="KW-1133">Transmembrane helix</keyword>
<keyword evidence="1" id="KW-0175">Coiled coil</keyword>
<evidence type="ECO:0000313" key="3">
    <source>
        <dbReference type="EMBL" id="GAP37075.1"/>
    </source>
</evidence>
<reference evidence="3 4" key="2">
    <citation type="journal article" date="2016" name="Science">
        <title>A bacterium that degrades and assimilates poly(ethylene terephthalate).</title>
        <authorList>
            <person name="Yoshida S."/>
            <person name="Hiraga K."/>
            <person name="Takehana T."/>
            <person name="Taniguchi I."/>
            <person name="Yamaji H."/>
            <person name="Maeda Y."/>
            <person name="Toyohara K."/>
            <person name="Miyamoto K."/>
            <person name="Kimura Y."/>
            <person name="Oda K."/>
        </authorList>
    </citation>
    <scope>NUCLEOTIDE SEQUENCE [LARGE SCALE GENOMIC DNA]</scope>
    <source>
        <strain evidence="4">NBRC 110686 / TISTR 2288 / 201-F6</strain>
    </source>
</reference>